<proteinExistence type="predicted"/>
<gene>
    <name evidence="2" type="ORF">A3C95_02110</name>
</gene>
<dbReference type="EMBL" id="MFLM01000022">
    <property type="protein sequence ID" value="OGG67791.1"/>
    <property type="molecule type" value="Genomic_DNA"/>
</dbReference>
<accession>A0A1F6E298</accession>
<reference evidence="2 3" key="1">
    <citation type="journal article" date="2016" name="Nat. Commun.">
        <title>Thousands of microbial genomes shed light on interconnected biogeochemical processes in an aquifer system.</title>
        <authorList>
            <person name="Anantharaman K."/>
            <person name="Brown C.T."/>
            <person name="Hug L.A."/>
            <person name="Sharon I."/>
            <person name="Castelle C.J."/>
            <person name="Probst A.J."/>
            <person name="Thomas B.C."/>
            <person name="Singh A."/>
            <person name="Wilkins M.J."/>
            <person name="Karaoz U."/>
            <person name="Brodie E.L."/>
            <person name="Williams K.H."/>
            <person name="Hubbard S.S."/>
            <person name="Banfield J.F."/>
        </authorList>
    </citation>
    <scope>NUCLEOTIDE SEQUENCE [LARGE SCALE GENOMIC DNA]</scope>
</reference>
<keyword evidence="1" id="KW-0812">Transmembrane</keyword>
<sequence>MVPHPVNQSIRWLRRIGIFLTEVFASFFDIHRSDNVLTSGGKVATKVSSRVLYKILDYWTILASAAIVAHMKKEGFAFWPTAGALWLFDIIVAAAFVLWHETTGHDITLGKDFRRATDRIHSASPIAGYISMVGVVLFAVFWSGPEQVILFFRKEIRSFFRGVVILLVLTAIQSYIWTIIYGLGYDLVTGWL</sequence>
<organism evidence="2 3">
    <name type="scientific">Candidatus Kaiserbacteria bacterium RIFCSPHIGHO2_02_FULL_56_30</name>
    <dbReference type="NCBI Taxonomy" id="1798499"/>
    <lineage>
        <taxon>Bacteria</taxon>
        <taxon>Candidatus Kaiseribacteriota</taxon>
    </lineage>
</organism>
<protein>
    <submittedName>
        <fullName evidence="2">Uncharacterized protein</fullName>
    </submittedName>
</protein>
<name>A0A1F6E298_9BACT</name>
<feature type="transmembrane region" description="Helical" evidence="1">
    <location>
        <begin position="76"/>
        <end position="100"/>
    </location>
</feature>
<evidence type="ECO:0000313" key="3">
    <source>
        <dbReference type="Proteomes" id="UP000177107"/>
    </source>
</evidence>
<evidence type="ECO:0000256" key="1">
    <source>
        <dbReference type="SAM" id="Phobius"/>
    </source>
</evidence>
<feature type="transmembrane region" description="Helical" evidence="1">
    <location>
        <begin position="120"/>
        <end position="142"/>
    </location>
</feature>
<evidence type="ECO:0000313" key="2">
    <source>
        <dbReference type="EMBL" id="OGG67791.1"/>
    </source>
</evidence>
<comment type="caution">
    <text evidence="2">The sequence shown here is derived from an EMBL/GenBank/DDBJ whole genome shotgun (WGS) entry which is preliminary data.</text>
</comment>
<keyword evidence="1" id="KW-0472">Membrane</keyword>
<keyword evidence="1" id="KW-1133">Transmembrane helix</keyword>
<feature type="transmembrane region" description="Helical" evidence="1">
    <location>
        <begin position="163"/>
        <end position="183"/>
    </location>
</feature>
<dbReference type="AlphaFoldDB" id="A0A1F6E298"/>
<dbReference type="Proteomes" id="UP000177107">
    <property type="component" value="Unassembled WGS sequence"/>
</dbReference>